<proteinExistence type="predicted"/>
<dbReference type="Proteomes" id="UP000288227">
    <property type="component" value="Unassembled WGS sequence"/>
</dbReference>
<dbReference type="InterPro" id="IPR012657">
    <property type="entry name" value="23S_rRNA-intervening_sequence"/>
</dbReference>
<reference evidence="1 2" key="1">
    <citation type="submission" date="2018-11" db="EMBL/GenBank/DDBJ databases">
        <title>Chryseotalea sanarue gen. nov., sp., nov., a member of the family Cytophagaceae, isolated from a brackish lake in Hamamatsu Japan.</title>
        <authorList>
            <person name="Maejima Y."/>
            <person name="Iino T."/>
            <person name="Muraguchi Y."/>
            <person name="Fukuda K."/>
            <person name="Ohkuma M."/>
            <person name="Moriuchi R."/>
            <person name="Dohra H."/>
            <person name="Kimbara K."/>
            <person name="Shintani M."/>
        </authorList>
    </citation>
    <scope>NUCLEOTIDE SEQUENCE [LARGE SCALE GENOMIC DNA]</scope>
    <source>
        <strain evidence="1 2">Ys</strain>
    </source>
</reference>
<dbReference type="SUPFAM" id="SSF158446">
    <property type="entry name" value="IVS-encoded protein-like"/>
    <property type="match status" value="1"/>
</dbReference>
<organism evidence="1 2">
    <name type="scientific">Chryseotalea sanaruensis</name>
    <dbReference type="NCBI Taxonomy" id="2482724"/>
    <lineage>
        <taxon>Bacteria</taxon>
        <taxon>Pseudomonadati</taxon>
        <taxon>Bacteroidota</taxon>
        <taxon>Cytophagia</taxon>
        <taxon>Cytophagales</taxon>
        <taxon>Chryseotaleaceae</taxon>
        <taxon>Chryseotalea</taxon>
    </lineage>
</organism>
<dbReference type="EMBL" id="BHXQ01000002">
    <property type="protein sequence ID" value="GCC51027.1"/>
    <property type="molecule type" value="Genomic_DNA"/>
</dbReference>
<accession>A0A401U826</accession>
<protein>
    <submittedName>
        <fullName evidence="1">Four helix bundle protein</fullName>
    </submittedName>
</protein>
<dbReference type="PANTHER" id="PTHR38471:SF2">
    <property type="entry name" value="FOUR HELIX BUNDLE PROTEIN"/>
    <property type="match status" value="1"/>
</dbReference>
<evidence type="ECO:0000313" key="2">
    <source>
        <dbReference type="Proteomes" id="UP000288227"/>
    </source>
</evidence>
<gene>
    <name evidence="1" type="ORF">SanaruYs_12470</name>
</gene>
<dbReference type="NCBIfam" id="TIGR02436">
    <property type="entry name" value="four helix bundle protein"/>
    <property type="match status" value="1"/>
</dbReference>
<dbReference type="RefSeq" id="WP_127121671.1">
    <property type="nucleotide sequence ID" value="NZ_BHXQ01000002.1"/>
</dbReference>
<sequence>MSEVLSYRELDVWKHSRILVKRIYQITRDFPKDEQFGLTNQLRRAVVSVPSNIAEGCGRNHAKDSIQFFFIARGSLYEVETQVIVSFDLDYLSQADLDSTLDQIIKCKKILNGFINYYQSETNNQQPTTVNEILEQYGNNNTI</sequence>
<dbReference type="CDD" id="cd16377">
    <property type="entry name" value="23S_rRNA_IVP_like"/>
    <property type="match status" value="1"/>
</dbReference>
<dbReference type="OrthoDB" id="9811959at2"/>
<dbReference type="Gene3D" id="1.20.1440.60">
    <property type="entry name" value="23S rRNA-intervening sequence"/>
    <property type="match status" value="1"/>
</dbReference>
<dbReference type="Pfam" id="PF05635">
    <property type="entry name" value="23S_rRNA_IVP"/>
    <property type="match status" value="1"/>
</dbReference>
<dbReference type="InterPro" id="IPR036583">
    <property type="entry name" value="23S_rRNA_IVS_sf"/>
</dbReference>
<keyword evidence="2" id="KW-1185">Reference proteome</keyword>
<dbReference type="PANTHER" id="PTHR38471">
    <property type="entry name" value="FOUR HELIX BUNDLE PROTEIN"/>
    <property type="match status" value="1"/>
</dbReference>
<name>A0A401U826_9BACT</name>
<comment type="caution">
    <text evidence="1">The sequence shown here is derived from an EMBL/GenBank/DDBJ whole genome shotgun (WGS) entry which is preliminary data.</text>
</comment>
<evidence type="ECO:0000313" key="1">
    <source>
        <dbReference type="EMBL" id="GCC51027.1"/>
    </source>
</evidence>
<dbReference type="AlphaFoldDB" id="A0A401U826"/>